<accession>A0A2I0WZS9</accession>
<evidence type="ECO:0000313" key="2">
    <source>
        <dbReference type="EMBL" id="PKU81174.1"/>
    </source>
</evidence>
<feature type="signal peptide" evidence="1">
    <location>
        <begin position="1"/>
        <end position="21"/>
    </location>
</feature>
<reference evidence="2 3" key="1">
    <citation type="journal article" date="2016" name="Sci. Rep.">
        <title>The Dendrobium catenatum Lindl. genome sequence provides insights into polysaccharide synthase, floral development and adaptive evolution.</title>
        <authorList>
            <person name="Zhang G.Q."/>
            <person name="Xu Q."/>
            <person name="Bian C."/>
            <person name="Tsai W.C."/>
            <person name="Yeh C.M."/>
            <person name="Liu K.W."/>
            <person name="Yoshida K."/>
            <person name="Zhang L.S."/>
            <person name="Chang S.B."/>
            <person name="Chen F."/>
            <person name="Shi Y."/>
            <person name="Su Y.Y."/>
            <person name="Zhang Y.Q."/>
            <person name="Chen L.J."/>
            <person name="Yin Y."/>
            <person name="Lin M."/>
            <person name="Huang H."/>
            <person name="Deng H."/>
            <person name="Wang Z.W."/>
            <person name="Zhu S.L."/>
            <person name="Zhao X."/>
            <person name="Deng C."/>
            <person name="Niu S.C."/>
            <person name="Huang J."/>
            <person name="Wang M."/>
            <person name="Liu G.H."/>
            <person name="Yang H.J."/>
            <person name="Xiao X.J."/>
            <person name="Hsiao Y.Y."/>
            <person name="Wu W.L."/>
            <person name="Chen Y.Y."/>
            <person name="Mitsuda N."/>
            <person name="Ohme-Takagi M."/>
            <person name="Luo Y.B."/>
            <person name="Van de Peer Y."/>
            <person name="Liu Z.J."/>
        </authorList>
    </citation>
    <scope>NUCLEOTIDE SEQUENCE [LARGE SCALE GENOMIC DNA]</scope>
    <source>
        <tissue evidence="2">The whole plant</tissue>
    </source>
</reference>
<feature type="chain" id="PRO_5014191863" evidence="1">
    <location>
        <begin position="22"/>
        <end position="125"/>
    </location>
</feature>
<protein>
    <submittedName>
        <fullName evidence="2">Uncharacterized protein</fullName>
    </submittedName>
</protein>
<dbReference type="EMBL" id="KZ502277">
    <property type="protein sequence ID" value="PKU81174.1"/>
    <property type="molecule type" value="Genomic_DNA"/>
</dbReference>
<proteinExistence type="predicted"/>
<evidence type="ECO:0000313" key="3">
    <source>
        <dbReference type="Proteomes" id="UP000233837"/>
    </source>
</evidence>
<keyword evidence="3" id="KW-1185">Reference proteome</keyword>
<organism evidence="2 3">
    <name type="scientific">Dendrobium catenatum</name>
    <dbReference type="NCBI Taxonomy" id="906689"/>
    <lineage>
        <taxon>Eukaryota</taxon>
        <taxon>Viridiplantae</taxon>
        <taxon>Streptophyta</taxon>
        <taxon>Embryophyta</taxon>
        <taxon>Tracheophyta</taxon>
        <taxon>Spermatophyta</taxon>
        <taxon>Magnoliopsida</taxon>
        <taxon>Liliopsida</taxon>
        <taxon>Asparagales</taxon>
        <taxon>Orchidaceae</taxon>
        <taxon>Epidendroideae</taxon>
        <taxon>Malaxideae</taxon>
        <taxon>Dendrobiinae</taxon>
        <taxon>Dendrobium</taxon>
    </lineage>
</organism>
<reference evidence="2 3" key="2">
    <citation type="journal article" date="2017" name="Nature">
        <title>The Apostasia genome and the evolution of orchids.</title>
        <authorList>
            <person name="Zhang G.Q."/>
            <person name="Liu K.W."/>
            <person name="Li Z."/>
            <person name="Lohaus R."/>
            <person name="Hsiao Y.Y."/>
            <person name="Niu S.C."/>
            <person name="Wang J.Y."/>
            <person name="Lin Y.C."/>
            <person name="Xu Q."/>
            <person name="Chen L.J."/>
            <person name="Yoshida K."/>
            <person name="Fujiwara S."/>
            <person name="Wang Z.W."/>
            <person name="Zhang Y.Q."/>
            <person name="Mitsuda N."/>
            <person name="Wang M."/>
            <person name="Liu G.H."/>
            <person name="Pecoraro L."/>
            <person name="Huang H.X."/>
            <person name="Xiao X.J."/>
            <person name="Lin M."/>
            <person name="Wu X.Y."/>
            <person name="Wu W.L."/>
            <person name="Chen Y.Y."/>
            <person name="Chang S.B."/>
            <person name="Sakamoto S."/>
            <person name="Ohme-Takagi M."/>
            <person name="Yagi M."/>
            <person name="Zeng S.J."/>
            <person name="Shen C.Y."/>
            <person name="Yeh C.M."/>
            <person name="Luo Y.B."/>
            <person name="Tsai W.C."/>
            <person name="Van de Peer Y."/>
            <person name="Liu Z.J."/>
        </authorList>
    </citation>
    <scope>NUCLEOTIDE SEQUENCE [LARGE SCALE GENOMIC DNA]</scope>
    <source>
        <tissue evidence="2">The whole plant</tissue>
    </source>
</reference>
<gene>
    <name evidence="2" type="ORF">MA16_Dca015649</name>
</gene>
<dbReference type="AlphaFoldDB" id="A0A2I0WZS9"/>
<sequence length="125" mass="13039">MGVFSLVLMLGSKNMATMVDGVDVCLHIDNLVSPNVALLENAEANLISEGVVDDCIVALAHSEEGIVGGVEKMLCQDLELVAKDMFGDFESSVGHLNHNASVFLSLVVGSVSGEALVDVPIDLVA</sequence>
<name>A0A2I0WZS9_9ASPA</name>
<keyword evidence="1" id="KW-0732">Signal</keyword>
<evidence type="ECO:0000256" key="1">
    <source>
        <dbReference type="SAM" id="SignalP"/>
    </source>
</evidence>
<dbReference type="Proteomes" id="UP000233837">
    <property type="component" value="Unassembled WGS sequence"/>
</dbReference>